<keyword evidence="6" id="KW-1185">Reference proteome</keyword>
<dbReference type="PANTHER" id="PTHR14340:SF13">
    <property type="entry name" value="TITIN"/>
    <property type="match status" value="1"/>
</dbReference>
<protein>
    <recommendedName>
        <fullName evidence="7">Titin</fullName>
    </recommendedName>
</protein>
<dbReference type="SUPFAM" id="SSF49265">
    <property type="entry name" value="Fibronectin type III"/>
    <property type="match status" value="5"/>
</dbReference>
<dbReference type="InterPro" id="IPR007110">
    <property type="entry name" value="Ig-like_dom"/>
</dbReference>
<dbReference type="InterPro" id="IPR036179">
    <property type="entry name" value="Ig-like_dom_sf"/>
</dbReference>
<dbReference type="InterPro" id="IPR013783">
    <property type="entry name" value="Ig-like_fold"/>
</dbReference>
<dbReference type="AlphaFoldDB" id="A0A671KJS5"/>
<dbReference type="SMART" id="SM00409">
    <property type="entry name" value="IG"/>
    <property type="match status" value="5"/>
</dbReference>
<feature type="domain" description="Fibronectin type-III" evidence="4">
    <location>
        <begin position="335"/>
        <end position="428"/>
    </location>
</feature>
<feature type="domain" description="Fibronectin type-III" evidence="4">
    <location>
        <begin position="431"/>
        <end position="530"/>
    </location>
</feature>
<accession>A0A671KJS5</accession>
<dbReference type="InterPro" id="IPR003598">
    <property type="entry name" value="Ig_sub2"/>
</dbReference>
<evidence type="ECO:0000259" key="4">
    <source>
        <dbReference type="PROSITE" id="PS50853"/>
    </source>
</evidence>
<dbReference type="CDD" id="cd00063">
    <property type="entry name" value="FN3"/>
    <property type="match status" value="7"/>
</dbReference>
<dbReference type="CDD" id="cd05748">
    <property type="entry name" value="Ig_Titin_like"/>
    <property type="match status" value="5"/>
</dbReference>
<feature type="domain" description="Ig-like" evidence="3">
    <location>
        <begin position="239"/>
        <end position="326"/>
    </location>
</feature>
<dbReference type="Proteomes" id="UP000472260">
    <property type="component" value="Unassembled WGS sequence"/>
</dbReference>
<dbReference type="SUPFAM" id="SSF48726">
    <property type="entry name" value="Immunoglobulin"/>
    <property type="match status" value="5"/>
</dbReference>
<dbReference type="Pfam" id="PF07679">
    <property type="entry name" value="I-set"/>
    <property type="match status" value="5"/>
</dbReference>
<dbReference type="GO" id="GO:0045214">
    <property type="term" value="P:sarcomere organization"/>
    <property type="evidence" value="ECO:0007669"/>
    <property type="project" value="TreeGrafter"/>
</dbReference>
<dbReference type="SMART" id="SM00060">
    <property type="entry name" value="FN3"/>
    <property type="match status" value="8"/>
</dbReference>
<reference evidence="5" key="2">
    <citation type="submission" date="2025-09" db="UniProtKB">
        <authorList>
            <consortium name="Ensembl"/>
        </authorList>
    </citation>
    <scope>IDENTIFICATION</scope>
</reference>
<evidence type="ECO:0000256" key="1">
    <source>
        <dbReference type="ARBA" id="ARBA00022737"/>
    </source>
</evidence>
<evidence type="ECO:0000313" key="5">
    <source>
        <dbReference type="Ensembl" id="ENSSANP00000005534.1"/>
    </source>
</evidence>
<dbReference type="GO" id="GO:0008307">
    <property type="term" value="F:structural constituent of muscle"/>
    <property type="evidence" value="ECO:0007669"/>
    <property type="project" value="TreeGrafter"/>
</dbReference>
<sequence>MYFFRILAENEYGVGLPVDTTEAIKISERPLPPGKVTLKEVTGNSVTLSWEKPDHDGGSRITGYTVEMQGKNSEKWTQVMTVKVTEAVVVGLTQGEEYFFRISATNEKGTSDPRPLSVPVVAMDVVIAPAFKLLFSTFSVLAGDDLKIDVPYVAQPKAAVTWQKDGIALKETTRVNAEIAERHLYLVIKEATRDDVGKYTIKLTNLAGEATADINVIVLDKPGPPTGPIKIEEDKLEAPDIDLDADLRKMITVRAGGSLRLFVPIRGRPTPEVKWGKAEGEINEAAQIDITSSFTSLIIENVNRFDSGKYTLTLENASGTKSAFISVRVLDNPDAPANFHVKEITNNSVTLSWEPPLLDGGAKIKNYIVEKRESTRKVYSAVGTCNKMTWKIEPLQEGSNFFFRVLAENEHGIGLPAETLEPIKISEVPQPPGKVSVVDVTRKSVSLKWEKPEHDGGSRITYYEVEMQAKDQDKWSLCAQVKSLDTVVTNLVQGKSDPRLLANPVVAKDLAIQPTVRTKLSTYNVQVGQDLKIEARISGHPKPTITWTKDGSALKQTTRVNVADTAHHTTLTIKDATREDGGMYNIAVANVLGQAEATVEIIILEKPGPPTGPVRIDEVSRDSVQLQWEPPQIDGGARITHYIVEKRESKRLAFTTVTNSCVRNSFKVDDLQEGGLYHFRVLAVNELGVGLPAETIEAVKVSQAPLPPGKITVVDVTRHTITLAWEKPDHDGGSKITGYTVEMITKGSDKWTVCATVKALETTIEGLTTGEEYSFRIAAVNDKGKSDPKPLGASVVARDITIEPIIDLLFNTYSVKAGDDLKIDVPFRGRPLPEVTWKKGGHSLKQTTRVNVLTSKTSSKIVIKDSTREDAGKYEIILTNSIGIKSAEISVIVLDKPGPPGAIKVEEISADFISLSWDPPIYDGGCQINNYVVEKRDMTTTAWQIVSATVARTSIKVTRLTQGTEYQFRVAAENRYGKSHAIDSAPVVAQYPFSPPGPPTSLHIAQATKSGMLVTWNRPASDVPFKGKPVPHVMWNKPDVDLRVRAAIDTTDNCTSITIEQATRDDSGKYTVTLQNVAGTSTLTLSVKVLDSPGPPAHIEIKEVTKSSATITWDTPENEGGAPVKNYLVDLREATKMGWTRITDSCPRLTFKVNDLQEGGVYYFRVTGENEYGIGVPLETKEGTKITGKIKLFCCIFSVAHLFD</sequence>
<dbReference type="PANTHER" id="PTHR14340">
    <property type="entry name" value="MICROFIBRIL-ASSOCIATED GLYCOPROTEIN 3"/>
    <property type="match status" value="1"/>
</dbReference>
<feature type="domain" description="Ig-like" evidence="3">
    <location>
        <begin position="129"/>
        <end position="215"/>
    </location>
</feature>
<keyword evidence="2" id="KW-0393">Immunoglobulin domain</keyword>
<feature type="domain" description="Fibronectin type-III" evidence="4">
    <location>
        <begin position="707"/>
        <end position="800"/>
    </location>
</feature>
<evidence type="ECO:0000313" key="6">
    <source>
        <dbReference type="Proteomes" id="UP000472260"/>
    </source>
</evidence>
<organism evidence="5 6">
    <name type="scientific">Sinocyclocheilus anshuiensis</name>
    <dbReference type="NCBI Taxonomy" id="1608454"/>
    <lineage>
        <taxon>Eukaryota</taxon>
        <taxon>Metazoa</taxon>
        <taxon>Chordata</taxon>
        <taxon>Craniata</taxon>
        <taxon>Vertebrata</taxon>
        <taxon>Euteleostomi</taxon>
        <taxon>Actinopterygii</taxon>
        <taxon>Neopterygii</taxon>
        <taxon>Teleostei</taxon>
        <taxon>Ostariophysi</taxon>
        <taxon>Cypriniformes</taxon>
        <taxon>Cyprinidae</taxon>
        <taxon>Cyprininae</taxon>
        <taxon>Sinocyclocheilus</taxon>
    </lineage>
</organism>
<evidence type="ECO:0000259" key="3">
    <source>
        <dbReference type="PROSITE" id="PS50835"/>
    </source>
</evidence>
<evidence type="ECO:0000256" key="2">
    <source>
        <dbReference type="ARBA" id="ARBA00023319"/>
    </source>
</evidence>
<dbReference type="SMART" id="SM00408">
    <property type="entry name" value="IGc2"/>
    <property type="match status" value="5"/>
</dbReference>
<dbReference type="FunFam" id="2.60.40.10:FF:000003">
    <property type="entry name" value="Titin isoform E"/>
    <property type="match status" value="3"/>
</dbReference>
<feature type="domain" description="Fibronectin type-III" evidence="4">
    <location>
        <begin position="1095"/>
        <end position="1190"/>
    </location>
</feature>
<dbReference type="PROSITE" id="PS50835">
    <property type="entry name" value="IG_LIKE"/>
    <property type="match status" value="4"/>
</dbReference>
<dbReference type="InterPro" id="IPR003599">
    <property type="entry name" value="Ig_sub"/>
</dbReference>
<dbReference type="FunFam" id="2.60.40.10:FF:000002">
    <property type="entry name" value="Titin a"/>
    <property type="match status" value="1"/>
</dbReference>
<feature type="domain" description="Ig-like" evidence="3">
    <location>
        <begin position="514"/>
        <end position="600"/>
    </location>
</feature>
<dbReference type="InterPro" id="IPR036116">
    <property type="entry name" value="FN3_sf"/>
</dbReference>
<feature type="domain" description="Ig-like" evidence="3">
    <location>
        <begin position="804"/>
        <end position="890"/>
    </location>
</feature>
<proteinExistence type="predicted"/>
<dbReference type="FunFam" id="2.60.40.10:FF:000112">
    <property type="entry name" value="Titin a"/>
    <property type="match status" value="2"/>
</dbReference>
<reference evidence="5" key="1">
    <citation type="submission" date="2025-08" db="UniProtKB">
        <authorList>
            <consortium name="Ensembl"/>
        </authorList>
    </citation>
    <scope>IDENTIFICATION</scope>
</reference>
<dbReference type="Pfam" id="PF00041">
    <property type="entry name" value="fn3"/>
    <property type="match status" value="7"/>
</dbReference>
<dbReference type="GO" id="GO:0031430">
    <property type="term" value="C:M band"/>
    <property type="evidence" value="ECO:0007669"/>
    <property type="project" value="TreeGrafter"/>
</dbReference>
<dbReference type="InterPro" id="IPR013098">
    <property type="entry name" value="Ig_I-set"/>
</dbReference>
<keyword evidence="1" id="KW-0677">Repeat</keyword>
<dbReference type="Ensembl" id="ENSSANT00000005959.1">
    <property type="protein sequence ID" value="ENSSANP00000005534.1"/>
    <property type="gene ID" value="ENSSANG00000003048.1"/>
</dbReference>
<dbReference type="FunFam" id="2.60.40.10:FF:000012">
    <property type="entry name" value="titin isoform X1"/>
    <property type="match status" value="1"/>
</dbReference>
<feature type="domain" description="Fibronectin type-III" evidence="4">
    <location>
        <begin position="609"/>
        <end position="704"/>
    </location>
</feature>
<name>A0A671KJS5_9TELE</name>
<dbReference type="GO" id="GO:0048738">
    <property type="term" value="P:cardiac muscle tissue development"/>
    <property type="evidence" value="ECO:0007669"/>
    <property type="project" value="TreeGrafter"/>
</dbReference>
<dbReference type="PROSITE" id="PS50853">
    <property type="entry name" value="FN3"/>
    <property type="match status" value="7"/>
</dbReference>
<evidence type="ECO:0008006" key="7">
    <source>
        <dbReference type="Google" id="ProtNLM"/>
    </source>
</evidence>
<dbReference type="Gene3D" id="2.60.40.10">
    <property type="entry name" value="Immunoglobulins"/>
    <property type="match status" value="12"/>
</dbReference>
<dbReference type="InterPro" id="IPR003961">
    <property type="entry name" value="FN3_dom"/>
</dbReference>
<feature type="domain" description="Fibronectin type-III" evidence="4">
    <location>
        <begin position="32"/>
        <end position="125"/>
    </location>
</feature>
<dbReference type="PRINTS" id="PR00014">
    <property type="entry name" value="FNTYPEIII"/>
</dbReference>
<feature type="domain" description="Fibronectin type-III" evidence="4">
    <location>
        <begin position="899"/>
        <end position="992"/>
    </location>
</feature>
<dbReference type="FunFam" id="2.60.40.10:FF:000031">
    <property type="entry name" value="Myosin-binding protein C, slow type"/>
    <property type="match status" value="4"/>
</dbReference>